<dbReference type="Proteomes" id="UP000030765">
    <property type="component" value="Unassembled WGS sequence"/>
</dbReference>
<name>A0A084WRH8_ANOSI</name>
<dbReference type="EMBL" id="ATLV01026080">
    <property type="status" value="NOT_ANNOTATED_CDS"/>
    <property type="molecule type" value="Genomic_DNA"/>
</dbReference>
<evidence type="ECO:0000313" key="2">
    <source>
        <dbReference type="EMBL" id="KFB52822.1"/>
    </source>
</evidence>
<protein>
    <submittedName>
        <fullName evidence="2">Uncharacterized protein LOC101742341</fullName>
    </submittedName>
</protein>
<feature type="region of interest" description="Disordered" evidence="1">
    <location>
        <begin position="54"/>
        <end position="98"/>
    </location>
</feature>
<keyword evidence="4" id="KW-1185">Reference proteome</keyword>
<evidence type="ECO:0000313" key="3">
    <source>
        <dbReference type="EnsemblMetazoa" id="ASIC021118-PA"/>
    </source>
</evidence>
<sequence>MPRSADLGAGVDPVPNGNPRWPYPDFAFRSALFHHEHFAFTSPPIHTFYLNAPGGKGALGERGPPGNNREVRPSPRAAGRPESAVEMLSIPGDITEGP</sequence>
<dbReference type="VEuPathDB" id="VectorBase:ASIC021118"/>
<dbReference type="AlphaFoldDB" id="A0A084WRH8"/>
<dbReference type="EMBL" id="KE525406">
    <property type="protein sequence ID" value="KFB52822.1"/>
    <property type="molecule type" value="Genomic_DNA"/>
</dbReference>
<evidence type="ECO:0000313" key="4">
    <source>
        <dbReference type="Proteomes" id="UP000030765"/>
    </source>
</evidence>
<proteinExistence type="predicted"/>
<evidence type="ECO:0000256" key="1">
    <source>
        <dbReference type="SAM" id="MobiDB-lite"/>
    </source>
</evidence>
<accession>A0A084WRH8</accession>
<organism evidence="2">
    <name type="scientific">Anopheles sinensis</name>
    <name type="common">Mosquito</name>
    <dbReference type="NCBI Taxonomy" id="74873"/>
    <lineage>
        <taxon>Eukaryota</taxon>
        <taxon>Metazoa</taxon>
        <taxon>Ecdysozoa</taxon>
        <taxon>Arthropoda</taxon>
        <taxon>Hexapoda</taxon>
        <taxon>Insecta</taxon>
        <taxon>Pterygota</taxon>
        <taxon>Neoptera</taxon>
        <taxon>Endopterygota</taxon>
        <taxon>Diptera</taxon>
        <taxon>Nematocera</taxon>
        <taxon>Culicoidea</taxon>
        <taxon>Culicidae</taxon>
        <taxon>Anophelinae</taxon>
        <taxon>Anopheles</taxon>
    </lineage>
</organism>
<reference evidence="2 4" key="1">
    <citation type="journal article" date="2014" name="BMC Genomics">
        <title>Genome sequence of Anopheles sinensis provides insight into genetics basis of mosquito competence for malaria parasites.</title>
        <authorList>
            <person name="Zhou D."/>
            <person name="Zhang D."/>
            <person name="Ding G."/>
            <person name="Shi L."/>
            <person name="Hou Q."/>
            <person name="Ye Y."/>
            <person name="Xu Y."/>
            <person name="Zhou H."/>
            <person name="Xiong C."/>
            <person name="Li S."/>
            <person name="Yu J."/>
            <person name="Hong S."/>
            <person name="Yu X."/>
            <person name="Zou P."/>
            <person name="Chen C."/>
            <person name="Chang X."/>
            <person name="Wang W."/>
            <person name="Lv Y."/>
            <person name="Sun Y."/>
            <person name="Ma L."/>
            <person name="Shen B."/>
            <person name="Zhu C."/>
        </authorList>
    </citation>
    <scope>NUCLEOTIDE SEQUENCE [LARGE SCALE GENOMIC DNA]</scope>
</reference>
<reference evidence="3" key="2">
    <citation type="submission" date="2020-05" db="UniProtKB">
        <authorList>
            <consortium name="EnsemblMetazoa"/>
        </authorList>
    </citation>
    <scope>IDENTIFICATION</scope>
</reference>
<dbReference type="EnsemblMetazoa" id="ASIC021118-RA">
    <property type="protein sequence ID" value="ASIC021118-PA"/>
    <property type="gene ID" value="ASIC021118"/>
</dbReference>
<gene>
    <name evidence="2" type="ORF">ZHAS_00021118</name>
</gene>